<dbReference type="EMBL" id="BDQF01000014">
    <property type="protein sequence ID" value="GAW82839.1"/>
    <property type="molecule type" value="Genomic_DNA"/>
</dbReference>
<accession>A0A1Y1JK22</accession>
<keyword evidence="2" id="KW-1185">Reference proteome</keyword>
<dbReference type="GeneID" id="39749577"/>
<gene>
    <name evidence="1" type="ORF">PGO_131110</name>
</gene>
<reference evidence="2" key="1">
    <citation type="submission" date="2017-04" db="EMBL/GenBank/DDBJ databases">
        <title>Plasmodium gonderi genome.</title>
        <authorList>
            <person name="Arisue N."/>
            <person name="Honma H."/>
            <person name="Kawai S."/>
            <person name="Tougan T."/>
            <person name="Tanabe K."/>
            <person name="Horii T."/>
        </authorList>
    </citation>
    <scope>NUCLEOTIDE SEQUENCE [LARGE SCALE GENOMIC DNA]</scope>
    <source>
        <strain evidence="2">ATCC 30045</strain>
    </source>
</reference>
<dbReference type="OMA" id="CRNKYKN"/>
<protein>
    <submittedName>
        <fullName evidence="1">Uncharacterized protein</fullName>
    </submittedName>
</protein>
<sequence length="475" mass="56999">MLRFERIKRTSNTHRFLLNDVRNRIDVALNEYEDIIPSNNSKRCRNKYKNIQNLHRIIQNGVLKGHKNVYFYKYLLHIAEKRKNDLSLYQINIILKALIRANIYRFVLLRSFEIPILKYVNHLNVLINDCNVKCNKCAQTKYMGKGIYSSSCDEGKKCTIEMKKRLHLMKGIQNFKKRDHTVENNLNVEIISDQFNILLDIFKNYMYVVNFHFSFLCETLFFFITKNYEYAHDRQSVMHIVGMYLERFLSNYVKTTQKGNYLPNPREYKTQNMVSTPNEKLQLSNLYRHKYRQNINVKMVGNYIIVSRKSDKNKEGEKKSHYFNPIFCKNNILSICKYMIMLILKNNKLVLYCKKIRSKEMTKKKNIYISNGYMYKMKNANSVLNFQPMKYLLKIKFIDNIEFLKGRYFSKDLMSNLHFLLNLEECKERLNLRSNIFTNYVQKVWKTQKKCTSNLHNFPFIVEHSRSSNVACNYH</sequence>
<dbReference type="Proteomes" id="UP000195521">
    <property type="component" value="Unassembled WGS sequence"/>
</dbReference>
<organism evidence="1 2">
    <name type="scientific">Plasmodium gonderi</name>
    <dbReference type="NCBI Taxonomy" id="77519"/>
    <lineage>
        <taxon>Eukaryota</taxon>
        <taxon>Sar</taxon>
        <taxon>Alveolata</taxon>
        <taxon>Apicomplexa</taxon>
        <taxon>Aconoidasida</taxon>
        <taxon>Haemosporida</taxon>
        <taxon>Plasmodiidae</taxon>
        <taxon>Plasmodium</taxon>
        <taxon>Plasmodium (Plasmodium)</taxon>
    </lineage>
</organism>
<evidence type="ECO:0000313" key="1">
    <source>
        <dbReference type="EMBL" id="GAW82839.1"/>
    </source>
</evidence>
<evidence type="ECO:0000313" key="2">
    <source>
        <dbReference type="Proteomes" id="UP000195521"/>
    </source>
</evidence>
<dbReference type="OrthoDB" id="371757at2759"/>
<name>A0A1Y1JK22_PLAGO</name>
<proteinExistence type="predicted"/>
<comment type="caution">
    <text evidence="1">The sequence shown here is derived from an EMBL/GenBank/DDBJ whole genome shotgun (WGS) entry which is preliminary data.</text>
</comment>
<dbReference type="AlphaFoldDB" id="A0A1Y1JK22"/>
<dbReference type="RefSeq" id="XP_028545428.1">
    <property type="nucleotide sequence ID" value="XM_028689627.1"/>
</dbReference>